<reference evidence="2 3" key="1">
    <citation type="submission" date="2019-03" db="EMBL/GenBank/DDBJ databases">
        <title>Bradyrhizobium strains diversity.</title>
        <authorList>
            <person name="Urquiaga M.C.O."/>
            <person name="Hungria M."/>
            <person name="Delamuta J.R.M."/>
            <person name="Klepa M.S."/>
        </authorList>
    </citation>
    <scope>NUCLEOTIDE SEQUENCE [LARGE SCALE GENOMIC DNA]</scope>
    <source>
        <strain evidence="2 3">CNPSo 3426</strain>
    </source>
</reference>
<organism evidence="2 3">
    <name type="scientific">Bradyrhizobium frederickii</name>
    <dbReference type="NCBI Taxonomy" id="2560054"/>
    <lineage>
        <taxon>Bacteria</taxon>
        <taxon>Pseudomonadati</taxon>
        <taxon>Pseudomonadota</taxon>
        <taxon>Alphaproteobacteria</taxon>
        <taxon>Hyphomicrobiales</taxon>
        <taxon>Nitrobacteraceae</taxon>
        <taxon>Bradyrhizobium</taxon>
    </lineage>
</organism>
<dbReference type="AlphaFoldDB" id="A0A4Y9NR22"/>
<evidence type="ECO:0008006" key="4">
    <source>
        <dbReference type="Google" id="ProtNLM"/>
    </source>
</evidence>
<evidence type="ECO:0000256" key="1">
    <source>
        <dbReference type="SAM" id="SignalP"/>
    </source>
</evidence>
<feature type="chain" id="PRO_5021234085" description="DUF2799 domain-containing protein" evidence="1">
    <location>
        <begin position="21"/>
        <end position="227"/>
    </location>
</feature>
<evidence type="ECO:0000313" key="3">
    <source>
        <dbReference type="Proteomes" id="UP000297700"/>
    </source>
</evidence>
<protein>
    <recommendedName>
        <fullName evidence="4">DUF2799 domain-containing protein</fullName>
    </recommendedName>
</protein>
<dbReference type="RefSeq" id="WP_135167136.1">
    <property type="nucleotide sequence ID" value="NZ_SPQS01000027.1"/>
</dbReference>
<sequence length="227" mass="24871">MIIRNCTIAAALAVGLAGCAAQKVWMKPGAGMEEFNQAKYACLQQGQQPYSTAYVNRYGGTASGGMATNPALYSACMEAGGWALVDNAQSGSPEYAAAIKGINEDGRALCRKPEYYAYYSWAPCAVREVSAEQLNDRAHVTAAEKPVYEKVKAEQDDLTARIIATHRQYNEKNGEAFARNIEQAKAMSDIVRQEYLTGKISRGEHNRRRRDIAVSSDTEALRIMRGT</sequence>
<evidence type="ECO:0000313" key="2">
    <source>
        <dbReference type="EMBL" id="TFV69426.1"/>
    </source>
</evidence>
<dbReference type="EMBL" id="SPQS01000027">
    <property type="protein sequence ID" value="TFV69426.1"/>
    <property type="molecule type" value="Genomic_DNA"/>
</dbReference>
<accession>A0A4Y9NR22</accession>
<gene>
    <name evidence="2" type="ORF">E4K64_33380</name>
</gene>
<dbReference type="Proteomes" id="UP000297700">
    <property type="component" value="Unassembled WGS sequence"/>
</dbReference>
<comment type="caution">
    <text evidence="2">The sequence shown here is derived from an EMBL/GenBank/DDBJ whole genome shotgun (WGS) entry which is preliminary data.</text>
</comment>
<proteinExistence type="predicted"/>
<keyword evidence="1" id="KW-0732">Signal</keyword>
<name>A0A4Y9NR22_9BRAD</name>
<feature type="signal peptide" evidence="1">
    <location>
        <begin position="1"/>
        <end position="20"/>
    </location>
</feature>
<dbReference type="PROSITE" id="PS51257">
    <property type="entry name" value="PROKAR_LIPOPROTEIN"/>
    <property type="match status" value="1"/>
</dbReference>